<dbReference type="Proteomes" id="UP001219525">
    <property type="component" value="Unassembled WGS sequence"/>
</dbReference>
<dbReference type="AlphaFoldDB" id="A0AAD6YJV4"/>
<feature type="compositionally biased region" description="Basic residues" evidence="1">
    <location>
        <begin position="82"/>
        <end position="94"/>
    </location>
</feature>
<protein>
    <submittedName>
        <fullName evidence="2">Uncharacterized protein</fullName>
    </submittedName>
</protein>
<comment type="caution">
    <text evidence="2">The sequence shown here is derived from an EMBL/GenBank/DDBJ whole genome shotgun (WGS) entry which is preliminary data.</text>
</comment>
<feature type="region of interest" description="Disordered" evidence="1">
    <location>
        <begin position="68"/>
        <end position="102"/>
    </location>
</feature>
<reference evidence="2" key="1">
    <citation type="submission" date="2023-03" db="EMBL/GenBank/DDBJ databases">
        <title>Massive genome expansion in bonnet fungi (Mycena s.s.) driven by repeated elements and novel gene families across ecological guilds.</title>
        <authorList>
            <consortium name="Lawrence Berkeley National Laboratory"/>
            <person name="Harder C.B."/>
            <person name="Miyauchi S."/>
            <person name="Viragh M."/>
            <person name="Kuo A."/>
            <person name="Thoen E."/>
            <person name="Andreopoulos B."/>
            <person name="Lu D."/>
            <person name="Skrede I."/>
            <person name="Drula E."/>
            <person name="Henrissat B."/>
            <person name="Morin E."/>
            <person name="Kohler A."/>
            <person name="Barry K."/>
            <person name="LaButti K."/>
            <person name="Morin E."/>
            <person name="Salamov A."/>
            <person name="Lipzen A."/>
            <person name="Mereny Z."/>
            <person name="Hegedus B."/>
            <person name="Baldrian P."/>
            <person name="Stursova M."/>
            <person name="Weitz H."/>
            <person name="Taylor A."/>
            <person name="Grigoriev I.V."/>
            <person name="Nagy L.G."/>
            <person name="Martin F."/>
            <person name="Kauserud H."/>
        </authorList>
    </citation>
    <scope>NUCLEOTIDE SEQUENCE</scope>
    <source>
        <strain evidence="2">9144</strain>
    </source>
</reference>
<organism evidence="2 3">
    <name type="scientific">Mycena pura</name>
    <dbReference type="NCBI Taxonomy" id="153505"/>
    <lineage>
        <taxon>Eukaryota</taxon>
        <taxon>Fungi</taxon>
        <taxon>Dikarya</taxon>
        <taxon>Basidiomycota</taxon>
        <taxon>Agaricomycotina</taxon>
        <taxon>Agaricomycetes</taxon>
        <taxon>Agaricomycetidae</taxon>
        <taxon>Agaricales</taxon>
        <taxon>Marasmiineae</taxon>
        <taxon>Mycenaceae</taxon>
        <taxon>Mycena</taxon>
    </lineage>
</organism>
<keyword evidence="3" id="KW-1185">Reference proteome</keyword>
<evidence type="ECO:0000313" key="2">
    <source>
        <dbReference type="EMBL" id="KAJ7220253.1"/>
    </source>
</evidence>
<dbReference type="EMBL" id="JARJCW010000010">
    <property type="protein sequence ID" value="KAJ7220253.1"/>
    <property type="molecule type" value="Genomic_DNA"/>
</dbReference>
<evidence type="ECO:0000313" key="3">
    <source>
        <dbReference type="Proteomes" id="UP001219525"/>
    </source>
</evidence>
<accession>A0AAD6YJV4</accession>
<gene>
    <name evidence="2" type="ORF">GGX14DRAFT_586343</name>
</gene>
<sequence>MAPSFGDRCFAKLALRAELEASCCRCSVPEPRAEYEEPLADWLKIRASESVAASPGFPVATWSQCSSVPRSDVGPRVSQLRGHSRHQPTPRARTRMSGCETPLQPNRTLFEHKCHSEDLLKMEVDKDEIALAGMGPPRLKGRKRGPKPRSVENHPGGWRAHAQCQCGPSWRLRKRKCFWDLEAKGPVCKPLSRPEGITCLILNVPTAAPKADIINANEVTVGPTALQESLESDDPALRSFPSRLFNTETAVTLRLKVQSSSKAWEPSDGAGRDEKGVGNVKFGFRTQKNHF</sequence>
<evidence type="ECO:0000256" key="1">
    <source>
        <dbReference type="SAM" id="MobiDB-lite"/>
    </source>
</evidence>
<feature type="region of interest" description="Disordered" evidence="1">
    <location>
        <begin position="133"/>
        <end position="158"/>
    </location>
</feature>
<name>A0AAD6YJV4_9AGAR</name>
<proteinExistence type="predicted"/>